<proteinExistence type="predicted"/>
<evidence type="ECO:0000313" key="1">
    <source>
        <dbReference type="EMBL" id="CAA9305334.1"/>
    </source>
</evidence>
<sequence length="113" mass="11771">MWCFLGISIMGFSNSEKKSSSLKPTNSNSVSREELREFDLNNQLAKLALPLAQAWKDNHPNAQPATDEDLDDCVLAVAIEMAVAGEAVGGPMGALIAAGGGVAAAGVACRRVL</sequence>
<accession>A0A6J4KJQ9</accession>
<organism evidence="1">
    <name type="scientific">uncultured Coleofasciculus sp</name>
    <dbReference type="NCBI Taxonomy" id="1267456"/>
    <lineage>
        <taxon>Bacteria</taxon>
        <taxon>Bacillati</taxon>
        <taxon>Cyanobacteriota</taxon>
        <taxon>Cyanophyceae</taxon>
        <taxon>Coleofasciculales</taxon>
        <taxon>Coleofasciculaceae</taxon>
        <taxon>Coleofasciculus</taxon>
        <taxon>environmental samples</taxon>
    </lineage>
</organism>
<dbReference type="AlphaFoldDB" id="A0A6J4KJQ9"/>
<reference evidence="1" key="1">
    <citation type="submission" date="2020-02" db="EMBL/GenBank/DDBJ databases">
        <authorList>
            <person name="Meier V. D."/>
        </authorList>
    </citation>
    <scope>NUCLEOTIDE SEQUENCE</scope>
    <source>
        <strain evidence="1">AVDCRST_MAG92</strain>
    </source>
</reference>
<gene>
    <name evidence="1" type="ORF">AVDCRST_MAG92-5424</name>
</gene>
<dbReference type="EMBL" id="CADCTM010000920">
    <property type="protein sequence ID" value="CAA9305334.1"/>
    <property type="molecule type" value="Genomic_DNA"/>
</dbReference>
<name>A0A6J4KJQ9_9CYAN</name>
<protein>
    <submittedName>
        <fullName evidence="1">Uncharacterized protein</fullName>
    </submittedName>
</protein>